<dbReference type="AlphaFoldDB" id="A0A2M6XUG6"/>
<dbReference type="EMBL" id="PEXQ01000042">
    <property type="protein sequence ID" value="PIU15434.1"/>
    <property type="molecule type" value="Genomic_DNA"/>
</dbReference>
<dbReference type="Proteomes" id="UP000229784">
    <property type="component" value="Unassembled WGS sequence"/>
</dbReference>
<name>A0A2M6XUG6_9BACT</name>
<protein>
    <submittedName>
        <fullName evidence="1">Uncharacterized protein</fullName>
    </submittedName>
</protein>
<reference evidence="2" key="1">
    <citation type="submission" date="2017-09" db="EMBL/GenBank/DDBJ databases">
        <title>Depth-based differentiation of microbial function through sediment-hosted aquifers and enrichment of novel symbionts in the deep terrestrial subsurface.</title>
        <authorList>
            <person name="Probst A.J."/>
            <person name="Ladd B."/>
            <person name="Jarett J.K."/>
            <person name="Geller-Mcgrath D.E."/>
            <person name="Sieber C.M.K."/>
            <person name="Emerson J.B."/>
            <person name="Anantharaman K."/>
            <person name="Thomas B.C."/>
            <person name="Malmstrom R."/>
            <person name="Stieglmeier M."/>
            <person name="Klingl A."/>
            <person name="Woyke T."/>
            <person name="Ryan C.M."/>
            <person name="Banfield J.F."/>
        </authorList>
    </citation>
    <scope>NUCLEOTIDE SEQUENCE [LARGE SCALE GENOMIC DNA]</scope>
</reference>
<gene>
    <name evidence="1" type="ORF">COT20_01720</name>
</gene>
<proteinExistence type="predicted"/>
<dbReference type="Gene3D" id="3.90.20.10">
    <property type="match status" value="1"/>
</dbReference>
<sequence>MSKKETTPSSKVKLATGQAINELAIMVKHRFDEVDKRFYNVETRLIRIEGKTFNHENRIEKLEDEVIDIKGLLVIK</sequence>
<evidence type="ECO:0000313" key="2">
    <source>
        <dbReference type="Proteomes" id="UP000229784"/>
    </source>
</evidence>
<accession>A0A2M6XUG6</accession>
<comment type="caution">
    <text evidence="1">The sequence shown here is derived from an EMBL/GenBank/DDBJ whole genome shotgun (WGS) entry which is preliminary data.</text>
</comment>
<evidence type="ECO:0000313" key="1">
    <source>
        <dbReference type="EMBL" id="PIU15434.1"/>
    </source>
</evidence>
<organism evidence="1 2">
    <name type="scientific">bacterium (Candidatus Gribaldobacteria) CG08_land_8_20_14_0_20_39_15</name>
    <dbReference type="NCBI Taxonomy" id="2014273"/>
    <lineage>
        <taxon>Bacteria</taxon>
        <taxon>Candidatus Gribaldobacteria</taxon>
    </lineage>
</organism>